<sequence length="156" mass="18291">MSRKKCFYKRDISPDPIYNSKLVTKIINTIMKDGKKSVSRTIFYGALEKIKEISKRDPIDVFNEALNNIMPILEVRTRTIGSQNYQVPSEVRPERRQSLGLKWLIQYARQRNEKCMIEKLVKEIMDASLGKGLAVKKREDTHRMAEANKAFAHYRW</sequence>
<dbReference type="CDD" id="cd14869">
    <property type="entry name" value="uS7_Bacteria"/>
    <property type="match status" value="1"/>
</dbReference>
<evidence type="ECO:0000256" key="3">
    <source>
        <dbReference type="ARBA" id="ARBA00022730"/>
    </source>
</evidence>
<dbReference type="FunFam" id="1.10.455.10:FF:000001">
    <property type="entry name" value="30S ribosomal protein S7"/>
    <property type="match status" value="1"/>
</dbReference>
<keyword evidence="4 7" id="KW-0694">RNA-binding</keyword>
<evidence type="ECO:0000256" key="8">
    <source>
        <dbReference type="RuleBase" id="RU003619"/>
    </source>
</evidence>
<reference evidence="10" key="1">
    <citation type="submission" date="2018-12" db="EMBL/GenBank/DDBJ databases">
        <title>6298 chromosomal genetic locus: basis for rapid detection and identification of 'Candidatus Phytoplasma pini'.</title>
        <authorList>
            <person name="Valiunas D."/>
            <person name="Jomantiene R."/>
            <person name="Ivanauskas A."/>
            <person name="Sneideris D."/>
            <person name="Zizyte-Eidetiene M."/>
            <person name="Shao J."/>
            <person name="Zhao Y."/>
            <person name="Costanzo S."/>
            <person name="Davis R.E."/>
        </authorList>
    </citation>
    <scope>NUCLEOTIDE SEQUENCE</scope>
    <source>
        <strain evidence="10">LithPP</strain>
    </source>
</reference>
<dbReference type="GO" id="GO:0015935">
    <property type="term" value="C:small ribosomal subunit"/>
    <property type="evidence" value="ECO:0007669"/>
    <property type="project" value="InterPro"/>
</dbReference>
<keyword evidence="2 7" id="KW-0820">tRNA-binding</keyword>
<evidence type="ECO:0000313" key="10">
    <source>
        <dbReference type="EMBL" id="QCC62387.1"/>
    </source>
</evidence>
<protein>
    <recommendedName>
        <fullName evidence="7">Small ribosomal subunit protein uS7</fullName>
    </recommendedName>
</protein>
<comment type="similarity">
    <text evidence="1 7 8">Belongs to the universal ribosomal protein uS7 family.</text>
</comment>
<organism evidence="10">
    <name type="scientific">Candidatus Phytoplasma pini</name>
    <dbReference type="NCBI Taxonomy" id="267362"/>
    <lineage>
        <taxon>Bacteria</taxon>
        <taxon>Bacillati</taxon>
        <taxon>Mycoplasmatota</taxon>
        <taxon>Mollicutes</taxon>
        <taxon>Acholeplasmatales</taxon>
        <taxon>Acholeplasmataceae</taxon>
        <taxon>Candidatus Phytoplasma</taxon>
    </lineage>
</organism>
<dbReference type="InterPro" id="IPR000235">
    <property type="entry name" value="Ribosomal_uS7"/>
</dbReference>
<comment type="subunit">
    <text evidence="7">Part of the 30S ribosomal subunit. Contacts proteins S9 and S11.</text>
</comment>
<evidence type="ECO:0000256" key="5">
    <source>
        <dbReference type="ARBA" id="ARBA00022980"/>
    </source>
</evidence>
<evidence type="ECO:0000256" key="6">
    <source>
        <dbReference type="ARBA" id="ARBA00023274"/>
    </source>
</evidence>
<dbReference type="GO" id="GO:0000049">
    <property type="term" value="F:tRNA binding"/>
    <property type="evidence" value="ECO:0007669"/>
    <property type="project" value="UniProtKB-UniRule"/>
</dbReference>
<proteinExistence type="inferred from homology"/>
<dbReference type="InterPro" id="IPR023798">
    <property type="entry name" value="Ribosomal_uS7_dom"/>
</dbReference>
<dbReference type="EMBL" id="MK303568">
    <property type="protein sequence ID" value="QCC62387.1"/>
    <property type="molecule type" value="Genomic_DNA"/>
</dbReference>
<evidence type="ECO:0000256" key="2">
    <source>
        <dbReference type="ARBA" id="ARBA00022555"/>
    </source>
</evidence>
<evidence type="ECO:0000256" key="1">
    <source>
        <dbReference type="ARBA" id="ARBA00007151"/>
    </source>
</evidence>
<evidence type="ECO:0000259" key="9">
    <source>
        <dbReference type="Pfam" id="PF00177"/>
    </source>
</evidence>
<feature type="domain" description="Small ribosomal subunit protein uS7" evidence="9">
    <location>
        <begin position="3"/>
        <end position="149"/>
    </location>
</feature>
<dbReference type="AlphaFoldDB" id="A0A4D6I8L7"/>
<dbReference type="PROSITE" id="PS00052">
    <property type="entry name" value="RIBOSOMAL_S7"/>
    <property type="match status" value="1"/>
</dbReference>
<accession>A0A4D6I8L7</accession>
<dbReference type="InterPro" id="IPR036823">
    <property type="entry name" value="Ribosomal_uS7_dom_sf"/>
</dbReference>
<dbReference type="GO" id="GO:0006412">
    <property type="term" value="P:translation"/>
    <property type="evidence" value="ECO:0007669"/>
    <property type="project" value="UniProtKB-UniRule"/>
</dbReference>
<dbReference type="HAMAP" id="MF_00480_B">
    <property type="entry name" value="Ribosomal_uS7_B"/>
    <property type="match status" value="1"/>
</dbReference>
<dbReference type="PANTHER" id="PTHR11205">
    <property type="entry name" value="RIBOSOMAL PROTEIN S7"/>
    <property type="match status" value="1"/>
</dbReference>
<evidence type="ECO:0000256" key="7">
    <source>
        <dbReference type="HAMAP-Rule" id="MF_00480"/>
    </source>
</evidence>
<gene>
    <name evidence="7" type="primary">rpsG</name>
</gene>
<dbReference type="PIRSF" id="PIRSF002122">
    <property type="entry name" value="RPS7p_RPS7a_RPS5e_RPS7o"/>
    <property type="match status" value="1"/>
</dbReference>
<dbReference type="Pfam" id="PF00177">
    <property type="entry name" value="Ribosomal_S7"/>
    <property type="match status" value="1"/>
</dbReference>
<dbReference type="GO" id="GO:0019843">
    <property type="term" value="F:rRNA binding"/>
    <property type="evidence" value="ECO:0007669"/>
    <property type="project" value="UniProtKB-UniRule"/>
</dbReference>
<name>A0A4D6I8L7_9MOLU</name>
<dbReference type="GO" id="GO:0003735">
    <property type="term" value="F:structural constituent of ribosome"/>
    <property type="evidence" value="ECO:0007669"/>
    <property type="project" value="InterPro"/>
</dbReference>
<keyword evidence="6 7" id="KW-0687">Ribonucleoprotein</keyword>
<keyword evidence="3 7" id="KW-0699">rRNA-binding</keyword>
<dbReference type="InterPro" id="IPR005717">
    <property type="entry name" value="Ribosomal_uS7_bac/org-type"/>
</dbReference>
<dbReference type="NCBIfam" id="TIGR01029">
    <property type="entry name" value="rpsG_bact"/>
    <property type="match status" value="1"/>
</dbReference>
<comment type="function">
    <text evidence="7">One of the primary rRNA binding proteins, it binds directly to 16S rRNA where it nucleates assembly of the head domain of the 30S subunit. Is located at the subunit interface close to the decoding center, probably blocks exit of the E-site tRNA.</text>
</comment>
<evidence type="ECO:0000256" key="4">
    <source>
        <dbReference type="ARBA" id="ARBA00022884"/>
    </source>
</evidence>
<dbReference type="InterPro" id="IPR020606">
    <property type="entry name" value="Ribosomal_uS7_CS"/>
</dbReference>
<keyword evidence="5 7" id="KW-0689">Ribosomal protein</keyword>
<dbReference type="SUPFAM" id="SSF47973">
    <property type="entry name" value="Ribosomal protein S7"/>
    <property type="match status" value="1"/>
</dbReference>
<dbReference type="Gene3D" id="1.10.455.10">
    <property type="entry name" value="Ribosomal protein S7 domain"/>
    <property type="match status" value="1"/>
</dbReference>